<dbReference type="PANTHER" id="PTHR44229:SF4">
    <property type="entry name" value="15-HYDROXYPROSTAGLANDIN DEHYDROGENASE [NAD(+)]"/>
    <property type="match status" value="1"/>
</dbReference>
<evidence type="ECO:0000256" key="13">
    <source>
        <dbReference type="ARBA" id="ARBA00048144"/>
    </source>
</evidence>
<evidence type="ECO:0000313" key="23">
    <source>
        <dbReference type="Proteomes" id="UP000695007"/>
    </source>
</evidence>
<dbReference type="EC" id="1.1.1.141" evidence="3"/>
<dbReference type="Gene3D" id="3.40.50.720">
    <property type="entry name" value="NAD(P)-binding Rossmann-like Domain"/>
    <property type="match status" value="1"/>
</dbReference>
<accession>A0AAJ6YF37</accession>
<evidence type="ECO:0000256" key="4">
    <source>
        <dbReference type="ARBA" id="ARBA00039060"/>
    </source>
</evidence>
<dbReference type="PRINTS" id="PR01167">
    <property type="entry name" value="INSADHFAMILY"/>
</dbReference>
<evidence type="ECO:0000256" key="7">
    <source>
        <dbReference type="ARBA" id="ARBA00042026"/>
    </source>
</evidence>
<comment type="catalytic activity">
    <reaction evidence="19">
        <text>resolvin D2 + NAD(+) = 16-oxoresolvin D2 + NADH + H(+)</text>
        <dbReference type="Rhea" id="RHEA:53588"/>
        <dbReference type="ChEBI" id="CHEBI:15378"/>
        <dbReference type="ChEBI" id="CHEBI:57540"/>
        <dbReference type="ChEBI" id="CHEBI:57945"/>
        <dbReference type="ChEBI" id="CHEBI:133367"/>
        <dbReference type="ChEBI" id="CHEBI:137498"/>
    </reaction>
    <physiologicalReaction direction="left-to-right" evidence="19">
        <dbReference type="Rhea" id="RHEA:53589"/>
    </physiologicalReaction>
</comment>
<comment type="catalytic activity">
    <reaction evidence="10">
        <text>resolvin D1 + NAD(+) = 8-oxoresolvin D1 + NADH + H(+)</text>
        <dbReference type="Rhea" id="RHEA:50124"/>
        <dbReference type="ChEBI" id="CHEBI:15378"/>
        <dbReference type="ChEBI" id="CHEBI:57540"/>
        <dbReference type="ChEBI" id="CHEBI:57945"/>
        <dbReference type="ChEBI" id="CHEBI:132079"/>
        <dbReference type="ChEBI" id="CHEBI:132080"/>
    </reaction>
    <physiologicalReaction direction="left-to-right" evidence="10">
        <dbReference type="Rhea" id="RHEA:50125"/>
    </physiologicalReaction>
</comment>
<comment type="catalytic activity">
    <reaction evidence="21">
        <text>resolvin E1 + NAD(+) = 18-oxo-resolvin E1 + NADH + H(+)</text>
        <dbReference type="Rhea" id="RHEA:49244"/>
        <dbReference type="ChEBI" id="CHEBI:15378"/>
        <dbReference type="ChEBI" id="CHEBI:57540"/>
        <dbReference type="ChEBI" id="CHEBI:57945"/>
        <dbReference type="ChEBI" id="CHEBI:91000"/>
        <dbReference type="ChEBI" id="CHEBI:91001"/>
    </reaction>
    <physiologicalReaction direction="left-to-right" evidence="21">
        <dbReference type="Rhea" id="RHEA:49245"/>
    </physiologicalReaction>
</comment>
<evidence type="ECO:0000256" key="12">
    <source>
        <dbReference type="ARBA" id="ARBA00048140"/>
    </source>
</evidence>
<comment type="catalytic activity">
    <reaction evidence="17">
        <text>prostaglandin A1 + NAD(+) = 15-oxo-prostaglandin A1 + NADH + H(+)</text>
        <dbReference type="Rhea" id="RHEA:41263"/>
        <dbReference type="ChEBI" id="CHEBI:15378"/>
        <dbReference type="ChEBI" id="CHEBI:57398"/>
        <dbReference type="ChEBI" id="CHEBI:57540"/>
        <dbReference type="ChEBI" id="CHEBI:57945"/>
        <dbReference type="ChEBI" id="CHEBI:85072"/>
    </reaction>
    <physiologicalReaction direction="left-to-right" evidence="17">
        <dbReference type="Rhea" id="RHEA:41264"/>
    </physiologicalReaction>
</comment>
<dbReference type="PRINTS" id="PR00080">
    <property type="entry name" value="SDRFAMILY"/>
</dbReference>
<comment type="similarity">
    <text evidence="1 22">Belongs to the short-chain dehydrogenases/reductases (SDR) family.</text>
</comment>
<dbReference type="GO" id="GO:0047034">
    <property type="term" value="F:15-hydroxyicosatetraenoate dehydrogenase activity"/>
    <property type="evidence" value="ECO:0007669"/>
    <property type="project" value="UniProtKB-EC"/>
</dbReference>
<comment type="catalytic activity">
    <reaction evidence="15">
        <text>resolvin D2 + NAD(+) = 7-oxoresolvin D2 + NADH + H(+)</text>
        <dbReference type="Rhea" id="RHEA:53584"/>
        <dbReference type="ChEBI" id="CHEBI:15378"/>
        <dbReference type="ChEBI" id="CHEBI:57540"/>
        <dbReference type="ChEBI" id="CHEBI:57945"/>
        <dbReference type="ChEBI" id="CHEBI:133367"/>
        <dbReference type="ChEBI" id="CHEBI:137497"/>
    </reaction>
    <physiologicalReaction direction="left-to-right" evidence="15">
        <dbReference type="Rhea" id="RHEA:53585"/>
    </physiologicalReaction>
</comment>
<dbReference type="InterPro" id="IPR002347">
    <property type="entry name" value="SDR_fam"/>
</dbReference>
<name>A0AAJ6YF37_9HYME</name>
<evidence type="ECO:0000256" key="1">
    <source>
        <dbReference type="ARBA" id="ARBA00006484"/>
    </source>
</evidence>
<dbReference type="GeneID" id="105361420"/>
<comment type="function">
    <text evidence="8">Catalyzes the NAD-dependent dehydrogenation (oxidation) of a broad array of hydroxylated polyunsaturated fatty acids (mainly eicosanoids and docosanoids, including prostaglandins, lipoxins and resolvins), yielding their corresponding keto (oxo) metabolites. Decreases the levels of the pro-proliferative prostaglandins such as prostaglandin E2 (whose activity is increased in cancer because of an increase in the expression of cyclooxygenase 2) and generates oxo-fatty acid products that can profoundly influence cell function by abrogating pro-inflammatory cytokine expression. Converts resolvins E1, D1 and D2 to their oxo products, which represents a mode of resolvin inactivation. Resolvin E1 plays important roles during the resolution phase of acute inflammation, while resolvins D1 and D2 have a unique role in obesity-induced adipose inflammation.</text>
</comment>
<reference evidence="24" key="1">
    <citation type="submission" date="2025-08" db="UniProtKB">
        <authorList>
            <consortium name="RefSeq"/>
        </authorList>
    </citation>
    <scope>IDENTIFICATION</scope>
</reference>
<evidence type="ECO:0000256" key="9">
    <source>
        <dbReference type="ARBA" id="ARBA00047325"/>
    </source>
</evidence>
<dbReference type="Proteomes" id="UP000695007">
    <property type="component" value="Unplaced"/>
</dbReference>
<dbReference type="PANTHER" id="PTHR44229">
    <property type="entry name" value="15-HYDROXYPROSTAGLANDIN DEHYDROGENASE [NAD(+)]"/>
    <property type="match status" value="1"/>
</dbReference>
<evidence type="ECO:0000256" key="18">
    <source>
        <dbReference type="ARBA" id="ARBA00048739"/>
    </source>
</evidence>
<dbReference type="GO" id="GO:0016404">
    <property type="term" value="F:15-hydroxyprostaglandin dehydrogenase (NAD+) activity"/>
    <property type="evidence" value="ECO:0007669"/>
    <property type="project" value="UniProtKB-EC"/>
</dbReference>
<evidence type="ECO:0000256" key="20">
    <source>
        <dbReference type="ARBA" id="ARBA00049151"/>
    </source>
</evidence>
<dbReference type="EC" id="1.1.1.232" evidence="4"/>
<evidence type="ECO:0000256" key="16">
    <source>
        <dbReference type="ARBA" id="ARBA00048535"/>
    </source>
</evidence>
<gene>
    <name evidence="24" type="primary">LOC105361420</name>
</gene>
<protein>
    <recommendedName>
        <fullName evidence="5">15-hydroxyprostaglandin dehydrogenase [NAD(+)]</fullName>
        <ecNumber evidence="3">1.1.1.141</ecNumber>
        <ecNumber evidence="4">1.1.1.232</ecNumber>
    </recommendedName>
    <alternativeName>
        <fullName evidence="7">Eicosanoid/docosanoid dehydrogenase [NAD(+)]</fullName>
    </alternativeName>
    <alternativeName>
        <fullName evidence="6">Prostaglandin dehydrogenase 1</fullName>
    </alternativeName>
</protein>
<dbReference type="RefSeq" id="XP_011496897.1">
    <property type="nucleotide sequence ID" value="XM_011498595.1"/>
</dbReference>
<comment type="catalytic activity">
    <reaction evidence="12">
        <text>15-oxo-(5S,6R)-dihydroxy-(7E,9E,11Z)-eicosatrienoate + NADH + H(+) = (5S,6R,15S)-trihydroxy-(7E,9E,11Z)-eicosatrienoate + NAD(+)</text>
        <dbReference type="Rhea" id="RHEA:41596"/>
        <dbReference type="ChEBI" id="CHEBI:15378"/>
        <dbReference type="ChEBI" id="CHEBI:57540"/>
        <dbReference type="ChEBI" id="CHEBI:57945"/>
        <dbReference type="ChEBI" id="CHEBI:78325"/>
        <dbReference type="ChEBI" id="CHEBI:78329"/>
    </reaction>
    <physiologicalReaction direction="left-to-right" evidence="12">
        <dbReference type="Rhea" id="RHEA:41597"/>
    </physiologicalReaction>
</comment>
<sequence>MPPNGSMDTSTKKAMTRNLRNSREHKLLVDKEKESEKNGIISGKNIFITGGAAGLGYAFCNHFLQFGANKICIIDVDEVAGGRIVVSTEKSHGAGKVIFIRADVSRYSEIVAAFEEAMSRMGGVDIVVNNAGIIDERRWEREIAVNMGGMISVAMLTIEYMGKHRDGRGGILINIAEHMDIKFTAQLPVYNATKQAIIGLSQSLAASCNTKRTGVRVITLCPGLTETALTIDSPNKLLSRVMKADFVKNLEQLTIQTPYVVAQGLMSILRTCESGSVWVIENGHSPFEVYLPNFRSLRRLYKNNFTITDDMKCGNKNQPITDAVCDSNLTDLTSCV</sequence>
<organism evidence="23 24">
    <name type="scientific">Ceratosolen solmsi marchali</name>
    <dbReference type="NCBI Taxonomy" id="326594"/>
    <lineage>
        <taxon>Eukaryota</taxon>
        <taxon>Metazoa</taxon>
        <taxon>Ecdysozoa</taxon>
        <taxon>Arthropoda</taxon>
        <taxon>Hexapoda</taxon>
        <taxon>Insecta</taxon>
        <taxon>Pterygota</taxon>
        <taxon>Neoptera</taxon>
        <taxon>Endopterygota</taxon>
        <taxon>Hymenoptera</taxon>
        <taxon>Apocrita</taxon>
        <taxon>Proctotrupomorpha</taxon>
        <taxon>Chalcidoidea</taxon>
        <taxon>Agaonidae</taxon>
        <taxon>Agaoninae</taxon>
        <taxon>Ceratosolen</taxon>
    </lineage>
</organism>
<evidence type="ECO:0000256" key="22">
    <source>
        <dbReference type="RuleBase" id="RU000363"/>
    </source>
</evidence>
<comment type="catalytic activity">
    <reaction evidence="16">
        <text>lipoxin A4 + NAD(+) = 15-oxo-(5S,6R)-dihydroxy-(7E,9E,11Z,13E)-eicosatetraenoate + NADH + H(+)</text>
        <dbReference type="Rhea" id="RHEA:41572"/>
        <dbReference type="ChEBI" id="CHEBI:15378"/>
        <dbReference type="ChEBI" id="CHEBI:57540"/>
        <dbReference type="ChEBI" id="CHEBI:57945"/>
        <dbReference type="ChEBI" id="CHEBI:67026"/>
        <dbReference type="ChEBI" id="CHEBI:78311"/>
    </reaction>
    <physiologicalReaction direction="left-to-right" evidence="16">
        <dbReference type="Rhea" id="RHEA:41573"/>
    </physiologicalReaction>
</comment>
<evidence type="ECO:0000256" key="19">
    <source>
        <dbReference type="ARBA" id="ARBA00048921"/>
    </source>
</evidence>
<evidence type="ECO:0000256" key="6">
    <source>
        <dbReference type="ARBA" id="ARBA00041812"/>
    </source>
</evidence>
<dbReference type="SUPFAM" id="SSF51735">
    <property type="entry name" value="NAD(P)-binding Rossmann-fold domains"/>
    <property type="match status" value="1"/>
</dbReference>
<evidence type="ECO:0000256" key="10">
    <source>
        <dbReference type="ARBA" id="ARBA00047672"/>
    </source>
</evidence>
<dbReference type="KEGG" id="csol:105361420"/>
<comment type="catalytic activity">
    <reaction evidence="18">
        <text>prostaglandin E2 + NAD(+) = 15-oxoprostaglandin E2 + NADH + H(+)</text>
        <dbReference type="Rhea" id="RHEA:11876"/>
        <dbReference type="ChEBI" id="CHEBI:15378"/>
        <dbReference type="ChEBI" id="CHEBI:57400"/>
        <dbReference type="ChEBI" id="CHEBI:57540"/>
        <dbReference type="ChEBI" id="CHEBI:57945"/>
        <dbReference type="ChEBI" id="CHEBI:606564"/>
        <dbReference type="EC" id="1.1.1.141"/>
    </reaction>
    <physiologicalReaction direction="left-to-right" evidence="18">
        <dbReference type="Rhea" id="RHEA:11877"/>
    </physiologicalReaction>
</comment>
<keyword evidence="23" id="KW-1185">Reference proteome</keyword>
<comment type="catalytic activity">
    <reaction evidence="11">
        <text>14-hydroxy-(4Z,7Z,10Z,12E,16Z,19Z)-docosahexaenoate + NAD(+) = 14-oxo-(4Z,7Z,10Z,12E,16Z,19Z)-docosahexaenoate + NADH + H(+)</text>
        <dbReference type="Rhea" id="RHEA:48952"/>
        <dbReference type="ChEBI" id="CHEBI:15378"/>
        <dbReference type="ChEBI" id="CHEBI:57540"/>
        <dbReference type="ChEBI" id="CHEBI:57945"/>
        <dbReference type="ChEBI" id="CHEBI:90866"/>
        <dbReference type="ChEBI" id="CHEBI:90867"/>
    </reaction>
    <physiologicalReaction direction="left-to-right" evidence="11">
        <dbReference type="Rhea" id="RHEA:48953"/>
    </physiologicalReaction>
</comment>
<comment type="catalytic activity">
    <reaction evidence="14">
        <text>resolvin D1 + NAD(+) = 17-oxoresolvin D1 + NADH + H(+)</text>
        <dbReference type="Rhea" id="RHEA:50128"/>
        <dbReference type="ChEBI" id="CHEBI:15378"/>
        <dbReference type="ChEBI" id="CHEBI:57540"/>
        <dbReference type="ChEBI" id="CHEBI:57945"/>
        <dbReference type="ChEBI" id="CHEBI:132079"/>
        <dbReference type="ChEBI" id="CHEBI:132081"/>
    </reaction>
    <physiologicalReaction direction="left-to-right" evidence="14">
        <dbReference type="Rhea" id="RHEA:50129"/>
    </physiologicalReaction>
</comment>
<comment type="catalytic activity">
    <reaction evidence="13">
        <text>(11R)-hydroxy-(5Z,8Z,12E,14Z)-eicosatetraenoate + NAD(+) = 11-oxo-(5Z,8Z,12E,14Z)-eicosatetraenoate + NADH + H(+)</text>
        <dbReference type="Rhea" id="RHEA:48640"/>
        <dbReference type="ChEBI" id="CHEBI:15378"/>
        <dbReference type="ChEBI" id="CHEBI:57540"/>
        <dbReference type="ChEBI" id="CHEBI:57945"/>
        <dbReference type="ChEBI" id="CHEBI:78836"/>
        <dbReference type="ChEBI" id="CHEBI:90697"/>
    </reaction>
    <physiologicalReaction direction="left-to-right" evidence="13">
        <dbReference type="Rhea" id="RHEA:48641"/>
    </physiologicalReaction>
</comment>
<evidence type="ECO:0000256" key="2">
    <source>
        <dbReference type="ARBA" id="ARBA00023002"/>
    </source>
</evidence>
<dbReference type="GO" id="GO:0005737">
    <property type="term" value="C:cytoplasm"/>
    <property type="evidence" value="ECO:0007669"/>
    <property type="project" value="TreeGrafter"/>
</dbReference>
<evidence type="ECO:0000256" key="3">
    <source>
        <dbReference type="ARBA" id="ARBA00038968"/>
    </source>
</evidence>
<evidence type="ECO:0000256" key="15">
    <source>
        <dbReference type="ARBA" id="ARBA00048393"/>
    </source>
</evidence>
<evidence type="ECO:0000256" key="11">
    <source>
        <dbReference type="ARBA" id="ARBA00048008"/>
    </source>
</evidence>
<evidence type="ECO:0000313" key="24">
    <source>
        <dbReference type="RefSeq" id="XP_011496897.1"/>
    </source>
</evidence>
<comment type="catalytic activity">
    <reaction evidence="20">
        <text>(15S)-hydroxy-(5Z,8Z,11Z,13E)-eicosatetraenoate + NAD(+) = 15-oxo-(5Z,8Z,11Z,13E)-eicosatetraenoate + NADH + H(+)</text>
        <dbReference type="Rhea" id="RHEA:23260"/>
        <dbReference type="ChEBI" id="CHEBI:15378"/>
        <dbReference type="ChEBI" id="CHEBI:57409"/>
        <dbReference type="ChEBI" id="CHEBI:57410"/>
        <dbReference type="ChEBI" id="CHEBI:57540"/>
        <dbReference type="ChEBI" id="CHEBI:57945"/>
        <dbReference type="EC" id="1.1.1.232"/>
    </reaction>
    <physiologicalReaction direction="left-to-right" evidence="20">
        <dbReference type="Rhea" id="RHEA:23261"/>
    </physiologicalReaction>
</comment>
<evidence type="ECO:0000256" key="14">
    <source>
        <dbReference type="ARBA" id="ARBA00048170"/>
    </source>
</evidence>
<evidence type="ECO:0000256" key="17">
    <source>
        <dbReference type="ARBA" id="ARBA00048611"/>
    </source>
</evidence>
<evidence type="ECO:0000256" key="21">
    <source>
        <dbReference type="ARBA" id="ARBA00049188"/>
    </source>
</evidence>
<comment type="catalytic activity">
    <reaction evidence="9">
        <text>prostaglandin E1 + NAD(+) = 15-oxoprostaglandin E1 + NADH + H(+)</text>
        <dbReference type="Rhea" id="RHEA:16477"/>
        <dbReference type="ChEBI" id="CHEBI:15378"/>
        <dbReference type="ChEBI" id="CHEBI:57397"/>
        <dbReference type="ChEBI" id="CHEBI:57401"/>
        <dbReference type="ChEBI" id="CHEBI:57540"/>
        <dbReference type="ChEBI" id="CHEBI:57945"/>
    </reaction>
    <physiologicalReaction direction="left-to-right" evidence="9">
        <dbReference type="Rhea" id="RHEA:16478"/>
    </physiologicalReaction>
</comment>
<dbReference type="Pfam" id="PF00106">
    <property type="entry name" value="adh_short"/>
    <property type="match status" value="1"/>
</dbReference>
<evidence type="ECO:0000256" key="8">
    <source>
        <dbReference type="ARBA" id="ARBA00045705"/>
    </source>
</evidence>
<dbReference type="AlphaFoldDB" id="A0AAJ6YF37"/>
<dbReference type="InterPro" id="IPR036291">
    <property type="entry name" value="NAD(P)-bd_dom_sf"/>
</dbReference>
<keyword evidence="2" id="KW-0560">Oxidoreductase</keyword>
<proteinExistence type="inferred from homology"/>
<evidence type="ECO:0000256" key="5">
    <source>
        <dbReference type="ARBA" id="ARBA00040276"/>
    </source>
</evidence>